<comment type="similarity">
    <text evidence="2">Belongs to the BUD31 (G10) family.</text>
</comment>
<feature type="region of interest" description="Disordered" evidence="4">
    <location>
        <begin position="1"/>
        <end position="21"/>
    </location>
</feature>
<dbReference type="EMBL" id="LMYN01000005">
    <property type="protein sequence ID" value="KSA03787.1"/>
    <property type="molecule type" value="Genomic_DNA"/>
</dbReference>
<evidence type="ECO:0000256" key="4">
    <source>
        <dbReference type="SAM" id="MobiDB-lite"/>
    </source>
</evidence>
<organism evidence="5 6">
    <name type="scientific">Debaryomyces fabryi</name>
    <dbReference type="NCBI Taxonomy" id="58627"/>
    <lineage>
        <taxon>Eukaryota</taxon>
        <taxon>Fungi</taxon>
        <taxon>Dikarya</taxon>
        <taxon>Ascomycota</taxon>
        <taxon>Saccharomycotina</taxon>
        <taxon>Pichiomycetes</taxon>
        <taxon>Debaryomycetaceae</taxon>
        <taxon>Debaryomyces</taxon>
    </lineage>
</organism>
<dbReference type="GO" id="GO:0000398">
    <property type="term" value="P:mRNA splicing, via spliceosome"/>
    <property type="evidence" value="ECO:0007669"/>
    <property type="project" value="TreeGrafter"/>
</dbReference>
<dbReference type="Pfam" id="PF01125">
    <property type="entry name" value="BUD31"/>
    <property type="match status" value="1"/>
</dbReference>
<dbReference type="PRINTS" id="PR00322">
    <property type="entry name" value="G10"/>
</dbReference>
<comment type="caution">
    <text evidence="5">The sequence shown here is derived from an EMBL/GenBank/DDBJ whole genome shotgun (WGS) entry which is preliminary data.</text>
</comment>
<feature type="compositionally biased region" description="Basic residues" evidence="4">
    <location>
        <begin position="1"/>
        <end position="11"/>
    </location>
</feature>
<protein>
    <recommendedName>
        <fullName evidence="7">Pre-mRNA-splicing factor BUD31</fullName>
    </recommendedName>
</protein>
<dbReference type="PANTHER" id="PTHR19411">
    <property type="entry name" value="PROTEIN BUD31-RELATED"/>
    <property type="match status" value="1"/>
</dbReference>
<dbReference type="PANTHER" id="PTHR19411:SF0">
    <property type="entry name" value="PROTEIN BUD31 HOMOLOG"/>
    <property type="match status" value="1"/>
</dbReference>
<keyword evidence="6" id="KW-1185">Reference proteome</keyword>
<name>A0A0V1Q5K3_9ASCO</name>
<proteinExistence type="inferred from homology"/>
<sequence length="151" mass="17539">MAKISSSRRRKQPPEGYSKIEPTLAKLLAKSREAQTKSIKTENKNQALWPIIQVNHQINRYIYSLYYERELISEELYNWLLQQKYANKNLIAKWKKQGYEKLCCLNCIMTSEKNHGTTCICRVPKTTLVKNDRSERVECITCGCKGCASTD</sequence>
<dbReference type="GO" id="GO:0005681">
    <property type="term" value="C:spliceosomal complex"/>
    <property type="evidence" value="ECO:0007669"/>
    <property type="project" value="TreeGrafter"/>
</dbReference>
<dbReference type="InterPro" id="IPR001748">
    <property type="entry name" value="BUD31"/>
</dbReference>
<comment type="subcellular location">
    <subcellularLocation>
        <location evidence="1">Nucleus</location>
    </subcellularLocation>
</comment>
<evidence type="ECO:0000313" key="5">
    <source>
        <dbReference type="EMBL" id="KSA03787.1"/>
    </source>
</evidence>
<evidence type="ECO:0000256" key="3">
    <source>
        <dbReference type="ARBA" id="ARBA00023242"/>
    </source>
</evidence>
<gene>
    <name evidence="5" type="ORF">AC631_00422</name>
</gene>
<dbReference type="RefSeq" id="XP_015469889.1">
    <property type="nucleotide sequence ID" value="XM_015609252.1"/>
</dbReference>
<evidence type="ECO:0000313" key="6">
    <source>
        <dbReference type="Proteomes" id="UP000054251"/>
    </source>
</evidence>
<keyword evidence="3" id="KW-0539">Nucleus</keyword>
<evidence type="ECO:0000256" key="2">
    <source>
        <dbReference type="ARBA" id="ARBA00005287"/>
    </source>
</evidence>
<evidence type="ECO:0000256" key="1">
    <source>
        <dbReference type="ARBA" id="ARBA00004123"/>
    </source>
</evidence>
<accession>A0A0V1Q5K3</accession>
<evidence type="ECO:0008006" key="7">
    <source>
        <dbReference type="Google" id="ProtNLM"/>
    </source>
</evidence>
<dbReference type="GeneID" id="26837431"/>
<reference evidence="5 6" key="1">
    <citation type="submission" date="2015-11" db="EMBL/GenBank/DDBJ databases">
        <title>The genome of Debaryomyces fabryi.</title>
        <authorList>
            <person name="Tafer H."/>
            <person name="Lopandic K."/>
        </authorList>
    </citation>
    <scope>NUCLEOTIDE SEQUENCE [LARGE SCALE GENOMIC DNA]</scope>
    <source>
        <strain evidence="5 6">CBS 789</strain>
    </source>
</reference>
<dbReference type="AlphaFoldDB" id="A0A0V1Q5K3"/>
<dbReference type="OrthoDB" id="277109at2759"/>
<dbReference type="Proteomes" id="UP000054251">
    <property type="component" value="Unassembled WGS sequence"/>
</dbReference>